<name>A0A506PIQ5_9FLAO</name>
<keyword evidence="3" id="KW-1185">Reference proteome</keyword>
<evidence type="ECO:0000256" key="1">
    <source>
        <dbReference type="SAM" id="Phobius"/>
    </source>
</evidence>
<dbReference type="EMBL" id="VHIQ01000004">
    <property type="protein sequence ID" value="TPV33499.1"/>
    <property type="molecule type" value="Genomic_DNA"/>
</dbReference>
<dbReference type="Proteomes" id="UP000317332">
    <property type="component" value="Unassembled WGS sequence"/>
</dbReference>
<protein>
    <submittedName>
        <fullName evidence="2">Uncharacterized protein</fullName>
    </submittedName>
</protein>
<evidence type="ECO:0000313" key="3">
    <source>
        <dbReference type="Proteomes" id="UP000317332"/>
    </source>
</evidence>
<keyword evidence="1" id="KW-0472">Membrane</keyword>
<organism evidence="2 3">
    <name type="scientific">Paucihalobacter ruber</name>
    <dbReference type="NCBI Taxonomy" id="2567861"/>
    <lineage>
        <taxon>Bacteria</taxon>
        <taxon>Pseudomonadati</taxon>
        <taxon>Bacteroidota</taxon>
        <taxon>Flavobacteriia</taxon>
        <taxon>Flavobacteriales</taxon>
        <taxon>Flavobacteriaceae</taxon>
        <taxon>Paucihalobacter</taxon>
    </lineage>
</organism>
<gene>
    <name evidence="2" type="ORF">FJ651_10475</name>
</gene>
<feature type="transmembrane region" description="Helical" evidence="1">
    <location>
        <begin position="39"/>
        <end position="61"/>
    </location>
</feature>
<dbReference type="AlphaFoldDB" id="A0A506PIQ5"/>
<accession>A0A506PIQ5</accession>
<dbReference type="RefSeq" id="WP_140990461.1">
    <property type="nucleotide sequence ID" value="NZ_VHIQ01000004.1"/>
</dbReference>
<keyword evidence="1" id="KW-0812">Transmembrane</keyword>
<dbReference type="OrthoDB" id="1443906at2"/>
<comment type="caution">
    <text evidence="2">The sequence shown here is derived from an EMBL/GenBank/DDBJ whole genome shotgun (WGS) entry which is preliminary data.</text>
</comment>
<proteinExistence type="predicted"/>
<reference evidence="2 3" key="1">
    <citation type="submission" date="2019-06" db="EMBL/GenBank/DDBJ databases">
        <title>Flavobacteriaceae Paucihalobacterium erythroidium CWB-1, complete genome.</title>
        <authorList>
            <person name="Wu S."/>
        </authorList>
    </citation>
    <scope>NUCLEOTIDE SEQUENCE [LARGE SCALE GENOMIC DNA]</scope>
    <source>
        <strain evidence="2 3">CWB-1</strain>
    </source>
</reference>
<sequence length="212" mass="23490">MSAEIVLLLVGVVLLLVAIGDSIKINGANLGLMNFKFRIILGVIGVMLVIFGGYYFGLVNLQSQIEQVSKGNIKEIKGEVETVEIISPLANDAVKCRILTMGVYPEGHDKDIWVVLKPSDGKYYPQSDDTNTSYKRNGEWQVITRFGGDKDEAYDIIVYETDTQASQYFSTTIEIWKKALNFPGLEIEELPSGAIEVDRITVSLADNCRGVF</sequence>
<evidence type="ECO:0000313" key="2">
    <source>
        <dbReference type="EMBL" id="TPV33499.1"/>
    </source>
</evidence>
<keyword evidence="1" id="KW-1133">Transmembrane helix</keyword>